<comment type="caution">
    <text evidence="8">The sequence shown here is derived from an EMBL/GenBank/DDBJ whole genome shotgun (WGS) entry which is preliminary data.</text>
</comment>
<evidence type="ECO:0000256" key="2">
    <source>
        <dbReference type="ARBA" id="ARBA00022529"/>
    </source>
</evidence>
<dbReference type="SUPFAM" id="SSF53955">
    <property type="entry name" value="Lysozyme-like"/>
    <property type="match status" value="1"/>
</dbReference>
<evidence type="ECO:0000256" key="1">
    <source>
        <dbReference type="ARBA" id="ARBA00000632"/>
    </source>
</evidence>
<dbReference type="InterPro" id="IPR023347">
    <property type="entry name" value="Lysozyme_dom_sf"/>
</dbReference>
<accession>A0A9P6TYA3</accession>
<reference evidence="8" key="1">
    <citation type="journal article" date="2020" name="Fungal Divers.">
        <title>Resolving the Mortierellaceae phylogeny through synthesis of multi-gene phylogenetics and phylogenomics.</title>
        <authorList>
            <person name="Vandepol N."/>
            <person name="Liber J."/>
            <person name="Desiro A."/>
            <person name="Na H."/>
            <person name="Kennedy M."/>
            <person name="Barry K."/>
            <person name="Grigoriev I.V."/>
            <person name="Miller A.N."/>
            <person name="O'Donnell K."/>
            <person name="Stajich J.E."/>
            <person name="Bonito G."/>
        </authorList>
    </citation>
    <scope>NUCLEOTIDE SEQUENCE</scope>
    <source>
        <strain evidence="8">BC1065</strain>
    </source>
</reference>
<dbReference type="InterPro" id="IPR033907">
    <property type="entry name" value="Endolysin_autolysin"/>
</dbReference>
<dbReference type="OrthoDB" id="5358886at2759"/>
<dbReference type="InterPro" id="IPR002196">
    <property type="entry name" value="Glyco_hydro_24"/>
</dbReference>
<dbReference type="PANTHER" id="PTHR38107:SF3">
    <property type="entry name" value="LYSOZYME RRRD-RELATED"/>
    <property type="match status" value="1"/>
</dbReference>
<dbReference type="GO" id="GO:0031640">
    <property type="term" value="P:killing of cells of another organism"/>
    <property type="evidence" value="ECO:0007669"/>
    <property type="project" value="UniProtKB-KW"/>
</dbReference>
<dbReference type="GO" id="GO:0016998">
    <property type="term" value="P:cell wall macromolecule catabolic process"/>
    <property type="evidence" value="ECO:0007669"/>
    <property type="project" value="InterPro"/>
</dbReference>
<sequence>MKFTFVLATAAAILGVTSAAACTSVNTAGLNLIKDYEGFVARPRPEAVGLPTVGYGHVCKTPRCEEIPYKYPLTKEQATIILKKDLVPITKCIENSLNVKVKLNKNQWAALTSWTFNVGCVAMKKSPLIRRLNAGENPNTVATQELPKWNKVGDRVLPGLTRRRAAELKLHKTANKSAAHPNCA</sequence>
<dbReference type="CDD" id="cd00737">
    <property type="entry name" value="lyz_endolysin_autolysin"/>
    <property type="match status" value="1"/>
</dbReference>
<gene>
    <name evidence="8" type="ORF">DFQ27_008947</name>
</gene>
<dbReference type="PROSITE" id="PS51257">
    <property type="entry name" value="PROKAR_LIPOPROTEIN"/>
    <property type="match status" value="1"/>
</dbReference>
<feature type="signal peptide" evidence="7">
    <location>
        <begin position="1"/>
        <end position="19"/>
    </location>
</feature>
<evidence type="ECO:0000313" key="9">
    <source>
        <dbReference type="Proteomes" id="UP000807716"/>
    </source>
</evidence>
<dbReference type="Pfam" id="PF00959">
    <property type="entry name" value="Phage_lysozyme"/>
    <property type="match status" value="1"/>
</dbReference>
<name>A0A9P6TYA3_9FUNG</name>
<dbReference type="Gene3D" id="1.10.530.40">
    <property type="match status" value="1"/>
</dbReference>
<keyword evidence="5" id="KW-1035">Host cytoplasm</keyword>
<dbReference type="Proteomes" id="UP000807716">
    <property type="component" value="Unassembled WGS sequence"/>
</dbReference>
<dbReference type="GO" id="GO:0003796">
    <property type="term" value="F:lysozyme activity"/>
    <property type="evidence" value="ECO:0007669"/>
    <property type="project" value="UniProtKB-EC"/>
</dbReference>
<evidence type="ECO:0000256" key="5">
    <source>
        <dbReference type="ARBA" id="ARBA00023200"/>
    </source>
</evidence>
<evidence type="ECO:0008006" key="10">
    <source>
        <dbReference type="Google" id="ProtNLM"/>
    </source>
</evidence>
<protein>
    <recommendedName>
        <fullName evidence="10">Lysozyme</fullName>
    </recommendedName>
</protein>
<evidence type="ECO:0000256" key="6">
    <source>
        <dbReference type="ARBA" id="ARBA00023295"/>
    </source>
</evidence>
<dbReference type="AlphaFoldDB" id="A0A9P6TYA3"/>
<dbReference type="GO" id="GO:0042742">
    <property type="term" value="P:defense response to bacterium"/>
    <property type="evidence" value="ECO:0007669"/>
    <property type="project" value="UniProtKB-KW"/>
</dbReference>
<dbReference type="PANTHER" id="PTHR38107">
    <property type="match status" value="1"/>
</dbReference>
<dbReference type="InterPro" id="IPR051018">
    <property type="entry name" value="Bacteriophage_GH24"/>
</dbReference>
<keyword evidence="4" id="KW-0378">Hydrolase</keyword>
<keyword evidence="2" id="KW-0929">Antimicrobial</keyword>
<comment type="catalytic activity">
    <reaction evidence="1">
        <text>Hydrolysis of (1-&gt;4)-beta-linkages between N-acetylmuramic acid and N-acetyl-D-glucosamine residues in a peptidoglycan and between N-acetyl-D-glucosamine residues in chitodextrins.</text>
        <dbReference type="EC" id="3.2.1.17"/>
    </reaction>
</comment>
<keyword evidence="7" id="KW-0732">Signal</keyword>
<evidence type="ECO:0000256" key="4">
    <source>
        <dbReference type="ARBA" id="ARBA00022801"/>
    </source>
</evidence>
<keyword evidence="9" id="KW-1185">Reference proteome</keyword>
<dbReference type="InterPro" id="IPR023346">
    <property type="entry name" value="Lysozyme-like_dom_sf"/>
</dbReference>
<dbReference type="EMBL" id="JAAAJB010000780">
    <property type="protein sequence ID" value="KAG0251183.1"/>
    <property type="molecule type" value="Genomic_DNA"/>
</dbReference>
<evidence type="ECO:0000313" key="8">
    <source>
        <dbReference type="EMBL" id="KAG0251183.1"/>
    </source>
</evidence>
<evidence type="ECO:0000256" key="7">
    <source>
        <dbReference type="SAM" id="SignalP"/>
    </source>
</evidence>
<proteinExistence type="inferred from homology"/>
<feature type="chain" id="PRO_5040287597" description="Lysozyme" evidence="7">
    <location>
        <begin position="20"/>
        <end position="184"/>
    </location>
</feature>
<dbReference type="InterPro" id="IPR034690">
    <property type="entry name" value="Endolysin_T4_type"/>
</dbReference>
<evidence type="ECO:0000256" key="3">
    <source>
        <dbReference type="ARBA" id="ARBA00022638"/>
    </source>
</evidence>
<keyword evidence="6" id="KW-0326">Glycosidase</keyword>
<organism evidence="8 9">
    <name type="scientific">Actinomortierella ambigua</name>
    <dbReference type="NCBI Taxonomy" id="1343610"/>
    <lineage>
        <taxon>Eukaryota</taxon>
        <taxon>Fungi</taxon>
        <taxon>Fungi incertae sedis</taxon>
        <taxon>Mucoromycota</taxon>
        <taxon>Mortierellomycotina</taxon>
        <taxon>Mortierellomycetes</taxon>
        <taxon>Mortierellales</taxon>
        <taxon>Mortierellaceae</taxon>
        <taxon>Actinomortierella</taxon>
    </lineage>
</organism>
<dbReference type="HAMAP" id="MF_04110">
    <property type="entry name" value="ENDOLYSIN_T4"/>
    <property type="match status" value="1"/>
</dbReference>
<keyword evidence="3" id="KW-0081">Bacteriolytic enzyme</keyword>
<dbReference type="GO" id="GO:0009253">
    <property type="term" value="P:peptidoglycan catabolic process"/>
    <property type="evidence" value="ECO:0007669"/>
    <property type="project" value="InterPro"/>
</dbReference>